<feature type="signal peptide" evidence="3">
    <location>
        <begin position="1"/>
        <end position="16"/>
    </location>
</feature>
<evidence type="ECO:0000313" key="6">
    <source>
        <dbReference type="Proteomes" id="UP000597762"/>
    </source>
</evidence>
<dbReference type="InterPro" id="IPR002048">
    <property type="entry name" value="EF_hand_dom"/>
</dbReference>
<keyword evidence="1" id="KW-0106">Calcium</keyword>
<sequence>MLVLASLSLSFPLVLSITGQGVVFIQTLPISSGLQLTEHFLLGFESYTMDKLTVIFVALFVTAVVAAPNNVMTKLKTLGNVKRAASLLKPLHSLNQEATDMDELKMAMVLLDRNNDDMLDADELKYLFSSTNVPLDLLDEYVEALMVFDEDNNRMLDINEMANIMKFANL</sequence>
<dbReference type="Gene3D" id="1.10.238.10">
    <property type="entry name" value="EF-hand"/>
    <property type="match status" value="1"/>
</dbReference>
<keyword evidence="2" id="KW-1133">Transmembrane helix</keyword>
<reference evidence="5" key="1">
    <citation type="submission" date="2021-01" db="EMBL/GenBank/DDBJ databases">
        <authorList>
            <person name="Li R."/>
            <person name="Bekaert M."/>
        </authorList>
    </citation>
    <scope>NUCLEOTIDE SEQUENCE</scope>
    <source>
        <strain evidence="5">Farmed</strain>
    </source>
</reference>
<proteinExistence type="predicted"/>
<keyword evidence="2" id="KW-0472">Membrane</keyword>
<dbReference type="InterPro" id="IPR018247">
    <property type="entry name" value="EF_Hand_1_Ca_BS"/>
</dbReference>
<dbReference type="Proteomes" id="UP000597762">
    <property type="component" value="Unassembled WGS sequence"/>
</dbReference>
<dbReference type="PROSITE" id="PS00018">
    <property type="entry name" value="EF_HAND_1"/>
    <property type="match status" value="2"/>
</dbReference>
<evidence type="ECO:0000256" key="3">
    <source>
        <dbReference type="SAM" id="SignalP"/>
    </source>
</evidence>
<gene>
    <name evidence="5" type="ORF">SPHA_47200</name>
</gene>
<feature type="chain" id="PRO_5032839407" evidence="3">
    <location>
        <begin position="17"/>
        <end position="170"/>
    </location>
</feature>
<accession>A0A812D752</accession>
<dbReference type="EMBL" id="CAHIKZ030002546">
    <property type="protein sequence ID" value="CAE1288599.1"/>
    <property type="molecule type" value="Genomic_DNA"/>
</dbReference>
<protein>
    <submittedName>
        <fullName evidence="5">SLC25A23S</fullName>
    </submittedName>
</protein>
<feature type="domain" description="EF-hand" evidence="4">
    <location>
        <begin position="99"/>
        <end position="134"/>
    </location>
</feature>
<name>A0A812D752_ACAPH</name>
<dbReference type="AlphaFoldDB" id="A0A812D752"/>
<comment type="caution">
    <text evidence="5">The sequence shown here is derived from an EMBL/GenBank/DDBJ whole genome shotgun (WGS) entry which is preliminary data.</text>
</comment>
<keyword evidence="6" id="KW-1185">Reference proteome</keyword>
<evidence type="ECO:0000259" key="4">
    <source>
        <dbReference type="PROSITE" id="PS50222"/>
    </source>
</evidence>
<feature type="transmembrane region" description="Helical" evidence="2">
    <location>
        <begin position="52"/>
        <end position="72"/>
    </location>
</feature>
<organism evidence="5 6">
    <name type="scientific">Acanthosepion pharaonis</name>
    <name type="common">Pharaoh cuttlefish</name>
    <name type="synonym">Sepia pharaonis</name>
    <dbReference type="NCBI Taxonomy" id="158019"/>
    <lineage>
        <taxon>Eukaryota</taxon>
        <taxon>Metazoa</taxon>
        <taxon>Spiralia</taxon>
        <taxon>Lophotrochozoa</taxon>
        <taxon>Mollusca</taxon>
        <taxon>Cephalopoda</taxon>
        <taxon>Coleoidea</taxon>
        <taxon>Decapodiformes</taxon>
        <taxon>Sepiida</taxon>
        <taxon>Sepiina</taxon>
        <taxon>Sepiidae</taxon>
        <taxon>Acanthosepion</taxon>
    </lineage>
</organism>
<dbReference type="SUPFAM" id="SSF47473">
    <property type="entry name" value="EF-hand"/>
    <property type="match status" value="1"/>
</dbReference>
<evidence type="ECO:0000256" key="1">
    <source>
        <dbReference type="ARBA" id="ARBA00022837"/>
    </source>
</evidence>
<dbReference type="InterPro" id="IPR011992">
    <property type="entry name" value="EF-hand-dom_pair"/>
</dbReference>
<dbReference type="GO" id="GO:0005509">
    <property type="term" value="F:calcium ion binding"/>
    <property type="evidence" value="ECO:0007669"/>
    <property type="project" value="InterPro"/>
</dbReference>
<dbReference type="CDD" id="cd00051">
    <property type="entry name" value="EFh"/>
    <property type="match status" value="1"/>
</dbReference>
<keyword evidence="2" id="KW-0812">Transmembrane</keyword>
<dbReference type="SMART" id="SM00054">
    <property type="entry name" value="EFh"/>
    <property type="match status" value="2"/>
</dbReference>
<keyword evidence="3" id="KW-0732">Signal</keyword>
<evidence type="ECO:0000313" key="5">
    <source>
        <dbReference type="EMBL" id="CAE1288599.1"/>
    </source>
</evidence>
<dbReference type="PROSITE" id="PS50222">
    <property type="entry name" value="EF_HAND_2"/>
    <property type="match status" value="1"/>
</dbReference>
<evidence type="ECO:0000256" key="2">
    <source>
        <dbReference type="SAM" id="Phobius"/>
    </source>
</evidence>